<dbReference type="RefSeq" id="WP_253859802.1">
    <property type="nucleotide sequence ID" value="NZ_BAAALM010000013.1"/>
</dbReference>
<evidence type="ECO:0000256" key="1">
    <source>
        <dbReference type="SAM" id="Coils"/>
    </source>
</evidence>
<dbReference type="Proteomes" id="UP001500467">
    <property type="component" value="Unassembled WGS sequence"/>
</dbReference>
<name>A0ABN1VM52_9PSEU</name>
<accession>A0ABN1VM52</accession>
<gene>
    <name evidence="3" type="ORF">GCM10009675_36620</name>
</gene>
<keyword evidence="4" id="KW-1185">Reference proteome</keyword>
<organism evidence="3 4">
    <name type="scientific">Prauserella alba</name>
    <dbReference type="NCBI Taxonomy" id="176898"/>
    <lineage>
        <taxon>Bacteria</taxon>
        <taxon>Bacillati</taxon>
        <taxon>Actinomycetota</taxon>
        <taxon>Actinomycetes</taxon>
        <taxon>Pseudonocardiales</taxon>
        <taxon>Pseudonocardiaceae</taxon>
        <taxon>Prauserella</taxon>
    </lineage>
</organism>
<dbReference type="Pfam" id="PF11382">
    <property type="entry name" value="MctB"/>
    <property type="match status" value="1"/>
</dbReference>
<feature type="region of interest" description="Disordered" evidence="2">
    <location>
        <begin position="295"/>
        <end position="316"/>
    </location>
</feature>
<protein>
    <submittedName>
        <fullName evidence="3">Copper transporter</fullName>
    </submittedName>
</protein>
<sequence length="316" mass="31549">MISLRYHIVSIAAAFLALAIGVVLGSTALNGPLLSGLSDERGELAAEVSDLESQRNALEAQLADADEFAGSVGGSVVDGLLDKRSVVFITTPDASSADRDALTERVEQAGADVTGEVQLTEAFTDPGQSDQLREIATRLQPSGAQFPTAGDPGTLAGALAGSVLLLDGENAKPQASGDERQAALSGLTESGFVNPSKDSVKPAQLAIVLTGGEATGDGAGNKAATVARFAAQLDRSGAGTVLAGRQGSSGGAGAVGVARADTATTSVLSTVDNVGAHSGRIATVLALREQLEGDAGRYGTAGNAEAPAPGVDKESR</sequence>
<evidence type="ECO:0000256" key="2">
    <source>
        <dbReference type="SAM" id="MobiDB-lite"/>
    </source>
</evidence>
<evidence type="ECO:0000313" key="4">
    <source>
        <dbReference type="Proteomes" id="UP001500467"/>
    </source>
</evidence>
<proteinExistence type="predicted"/>
<evidence type="ECO:0000313" key="3">
    <source>
        <dbReference type="EMBL" id="GAA1212125.1"/>
    </source>
</evidence>
<dbReference type="EMBL" id="BAAALM010000013">
    <property type="protein sequence ID" value="GAA1212125.1"/>
    <property type="molecule type" value="Genomic_DNA"/>
</dbReference>
<comment type="caution">
    <text evidence="3">The sequence shown here is derived from an EMBL/GenBank/DDBJ whole genome shotgun (WGS) entry which is preliminary data.</text>
</comment>
<reference evidence="3 4" key="1">
    <citation type="journal article" date="2019" name="Int. J. Syst. Evol. Microbiol.">
        <title>The Global Catalogue of Microorganisms (GCM) 10K type strain sequencing project: providing services to taxonomists for standard genome sequencing and annotation.</title>
        <authorList>
            <consortium name="The Broad Institute Genomics Platform"/>
            <consortium name="The Broad Institute Genome Sequencing Center for Infectious Disease"/>
            <person name="Wu L."/>
            <person name="Ma J."/>
        </authorList>
    </citation>
    <scope>NUCLEOTIDE SEQUENCE [LARGE SCALE GENOMIC DNA]</scope>
    <source>
        <strain evidence="3 4">JCM 13022</strain>
    </source>
</reference>
<feature type="coiled-coil region" evidence="1">
    <location>
        <begin position="34"/>
        <end position="68"/>
    </location>
</feature>
<keyword evidence="1" id="KW-0175">Coiled coil</keyword>
<dbReference type="InterPro" id="IPR021522">
    <property type="entry name" value="MctB"/>
</dbReference>